<accession>A0A8J6D6B0</accession>
<gene>
    <name evidence="1" type="ORF">CXB51_008567</name>
</gene>
<dbReference type="EMBL" id="JAHUZN010000004">
    <property type="protein sequence ID" value="KAG8497304.1"/>
    <property type="molecule type" value="Genomic_DNA"/>
</dbReference>
<dbReference type="AlphaFoldDB" id="A0A8J6D6B0"/>
<comment type="caution">
    <text evidence="1">The sequence shown here is derived from an EMBL/GenBank/DDBJ whole genome shotgun (WGS) entry which is preliminary data.</text>
</comment>
<evidence type="ECO:0000313" key="1">
    <source>
        <dbReference type="EMBL" id="KAG8497304.1"/>
    </source>
</evidence>
<reference evidence="1 2" key="1">
    <citation type="journal article" date="2021" name="bioRxiv">
        <title>The Gossypium anomalum genome as a resource for cotton improvement and evolutionary analysis of hybrid incompatibility.</title>
        <authorList>
            <person name="Grover C.E."/>
            <person name="Yuan D."/>
            <person name="Arick M.A."/>
            <person name="Miller E.R."/>
            <person name="Hu G."/>
            <person name="Peterson D.G."/>
            <person name="Wendel J.F."/>
            <person name="Udall J.A."/>
        </authorList>
    </citation>
    <scope>NUCLEOTIDE SEQUENCE [LARGE SCALE GENOMIC DNA]</scope>
    <source>
        <strain evidence="1">JFW-Udall</strain>
        <tissue evidence="1">Leaf</tissue>
    </source>
</reference>
<dbReference type="OrthoDB" id="995675at2759"/>
<dbReference type="Proteomes" id="UP000701853">
    <property type="component" value="Chromosome 4"/>
</dbReference>
<sequence>MEEMNNKLQEKIVDLQDLESTKKAFIYKERFAKIVGEWESLIQRPLLYAHHGRRISRIQIGIQFSGETNKSKAGMGMLVVEVSYSEHHVVYSEEISKILILEESMYCSH</sequence>
<keyword evidence="2" id="KW-1185">Reference proteome</keyword>
<protein>
    <submittedName>
        <fullName evidence="1">Uncharacterized protein</fullName>
    </submittedName>
</protein>
<organism evidence="1 2">
    <name type="scientific">Gossypium anomalum</name>
    <dbReference type="NCBI Taxonomy" id="47600"/>
    <lineage>
        <taxon>Eukaryota</taxon>
        <taxon>Viridiplantae</taxon>
        <taxon>Streptophyta</taxon>
        <taxon>Embryophyta</taxon>
        <taxon>Tracheophyta</taxon>
        <taxon>Spermatophyta</taxon>
        <taxon>Magnoliopsida</taxon>
        <taxon>eudicotyledons</taxon>
        <taxon>Gunneridae</taxon>
        <taxon>Pentapetalae</taxon>
        <taxon>rosids</taxon>
        <taxon>malvids</taxon>
        <taxon>Malvales</taxon>
        <taxon>Malvaceae</taxon>
        <taxon>Malvoideae</taxon>
        <taxon>Gossypium</taxon>
    </lineage>
</organism>
<evidence type="ECO:0000313" key="2">
    <source>
        <dbReference type="Proteomes" id="UP000701853"/>
    </source>
</evidence>
<name>A0A8J6D6B0_9ROSI</name>
<proteinExistence type="predicted"/>